<dbReference type="EMBL" id="JBHSBV010000002">
    <property type="protein sequence ID" value="MFC4200625.1"/>
    <property type="molecule type" value="Genomic_DNA"/>
</dbReference>
<dbReference type="Proteomes" id="UP001595848">
    <property type="component" value="Unassembled WGS sequence"/>
</dbReference>
<name>A0ABV8NUI1_9BURK</name>
<evidence type="ECO:0000313" key="1">
    <source>
        <dbReference type="EMBL" id="MFC4200625.1"/>
    </source>
</evidence>
<keyword evidence="2" id="KW-1185">Reference proteome</keyword>
<accession>A0ABV8NUI1</accession>
<protein>
    <submittedName>
        <fullName evidence="1">DUF1799 domain-containing protein</fullName>
    </submittedName>
</protein>
<gene>
    <name evidence="1" type="ORF">ACFOY1_06650</name>
</gene>
<organism evidence="1 2">
    <name type="scientific">Candidimonas humi</name>
    <dbReference type="NCBI Taxonomy" id="683355"/>
    <lineage>
        <taxon>Bacteria</taxon>
        <taxon>Pseudomonadati</taxon>
        <taxon>Pseudomonadota</taxon>
        <taxon>Betaproteobacteria</taxon>
        <taxon>Burkholderiales</taxon>
        <taxon>Alcaligenaceae</taxon>
        <taxon>Candidimonas</taxon>
    </lineage>
</organism>
<sequence length="89" mass="10397">MRKLGLGPEHFPDRQAAVWPEAWPAVELYIENQTQWAQSMAGPTGLNYGVFFAEMDRQGIQGKEREAMMDHLRFIEREILNRIYEDKGE</sequence>
<dbReference type="RefSeq" id="WP_217964137.1">
    <property type="nucleotide sequence ID" value="NZ_JAHTBN010000003.1"/>
</dbReference>
<proteinExistence type="predicted"/>
<comment type="caution">
    <text evidence="1">The sequence shown here is derived from an EMBL/GenBank/DDBJ whole genome shotgun (WGS) entry which is preliminary data.</text>
</comment>
<dbReference type="InterPro" id="IPR014915">
    <property type="entry name" value="Phage_TLS_TfmB"/>
</dbReference>
<evidence type="ECO:0000313" key="2">
    <source>
        <dbReference type="Proteomes" id="UP001595848"/>
    </source>
</evidence>
<dbReference type="Pfam" id="PF08809">
    <property type="entry name" value="DUF1799"/>
    <property type="match status" value="1"/>
</dbReference>
<reference evidence="2" key="1">
    <citation type="journal article" date="2019" name="Int. J. Syst. Evol. Microbiol.">
        <title>The Global Catalogue of Microorganisms (GCM) 10K type strain sequencing project: providing services to taxonomists for standard genome sequencing and annotation.</title>
        <authorList>
            <consortium name="The Broad Institute Genomics Platform"/>
            <consortium name="The Broad Institute Genome Sequencing Center for Infectious Disease"/>
            <person name="Wu L."/>
            <person name="Ma J."/>
        </authorList>
    </citation>
    <scope>NUCLEOTIDE SEQUENCE [LARGE SCALE GENOMIC DNA]</scope>
    <source>
        <strain evidence="2">LMG 24813</strain>
    </source>
</reference>